<evidence type="ECO:0000313" key="1">
    <source>
        <dbReference type="EMBL" id="SFQ96751.1"/>
    </source>
</evidence>
<dbReference type="AlphaFoldDB" id="A0A1I6CUG3"/>
<dbReference type="RefSeq" id="WP_092481731.1">
    <property type="nucleotide sequence ID" value="NZ_FOYM01000002.1"/>
</dbReference>
<evidence type="ECO:0000313" key="2">
    <source>
        <dbReference type="Proteomes" id="UP000199584"/>
    </source>
</evidence>
<protein>
    <submittedName>
        <fullName evidence="1">Uncharacterized protein</fullName>
    </submittedName>
</protein>
<gene>
    <name evidence="1" type="ORF">SAMN05660706_10253</name>
</gene>
<accession>A0A1I6CUG3</accession>
<sequence length="112" mass="13563">MEESFSRKRPSFEQFKEWFVEEVKKHTPVETKNTYMAWADVGGEELREDIIEAFMQTLEKRFGFRPVFNERLSTMDGSMESVVIRIFHVFSTMFLVDHINEKMYKQRKNKMH</sequence>
<dbReference type="OrthoDB" id="1808685at2"/>
<reference evidence="2" key="1">
    <citation type="submission" date="2016-10" db="EMBL/GenBank/DDBJ databases">
        <authorList>
            <person name="Varghese N."/>
            <person name="Submissions S."/>
        </authorList>
    </citation>
    <scope>NUCLEOTIDE SEQUENCE [LARGE SCALE GENOMIC DNA]</scope>
    <source>
        <strain evidence="2">DSM 3669</strain>
    </source>
</reference>
<organism evidence="1 2">
    <name type="scientific">Desulfoscipio geothermicus DSM 3669</name>
    <dbReference type="NCBI Taxonomy" id="1121426"/>
    <lineage>
        <taxon>Bacteria</taxon>
        <taxon>Bacillati</taxon>
        <taxon>Bacillota</taxon>
        <taxon>Clostridia</taxon>
        <taxon>Eubacteriales</taxon>
        <taxon>Desulfallaceae</taxon>
        <taxon>Desulfoscipio</taxon>
    </lineage>
</organism>
<dbReference type="Proteomes" id="UP000199584">
    <property type="component" value="Unassembled WGS sequence"/>
</dbReference>
<proteinExistence type="predicted"/>
<dbReference type="EMBL" id="FOYM01000002">
    <property type="protein sequence ID" value="SFQ96751.1"/>
    <property type="molecule type" value="Genomic_DNA"/>
</dbReference>
<keyword evidence="2" id="KW-1185">Reference proteome</keyword>
<name>A0A1I6CUG3_9FIRM</name>
<dbReference type="STRING" id="39060.SAMN05660706_10253"/>